<name>A0ABN4YSE1_SPOUR</name>
<reference evidence="1 2" key="1">
    <citation type="submission" date="2016-04" db="EMBL/GenBank/DDBJ databases">
        <title>Comparative Genomics and Epigenetics of Sporosarcina ureae.</title>
        <authorList>
            <person name="Oliver A.S."/>
            <person name="Cooper K.K."/>
        </authorList>
    </citation>
    <scope>NUCLEOTIDE SEQUENCE [LARGE SCALE GENOMIC DNA]</scope>
    <source>
        <strain evidence="1 2">S204</strain>
    </source>
</reference>
<dbReference type="Proteomes" id="UP000192486">
    <property type="component" value="Chromosome"/>
</dbReference>
<dbReference type="EMBL" id="CP015108">
    <property type="protein sequence ID" value="ARF14973.1"/>
    <property type="molecule type" value="Genomic_DNA"/>
</dbReference>
<organism evidence="1 2">
    <name type="scientific">Sporosarcina ureae</name>
    <dbReference type="NCBI Taxonomy" id="1571"/>
    <lineage>
        <taxon>Bacteria</taxon>
        <taxon>Bacillati</taxon>
        <taxon>Bacillota</taxon>
        <taxon>Bacilli</taxon>
        <taxon>Bacillales</taxon>
        <taxon>Caryophanaceae</taxon>
        <taxon>Sporosarcina</taxon>
    </lineage>
</organism>
<evidence type="ECO:0008006" key="3">
    <source>
        <dbReference type="Google" id="ProtNLM"/>
    </source>
</evidence>
<sequence length="94" mass="11099">MSSRKFRPHHDYDVPYIPKRKARCYDEKKIIHILADLTMGAPVEITLKDSKEVQYNGYYLQFDRKGRTIHFQPFGDSDVQEIDVEDICTIRYGS</sequence>
<gene>
    <name evidence="1" type="ORF">SporoS204_12900</name>
</gene>
<keyword evidence="2" id="KW-1185">Reference proteome</keyword>
<evidence type="ECO:0000313" key="2">
    <source>
        <dbReference type="Proteomes" id="UP000192486"/>
    </source>
</evidence>
<evidence type="ECO:0000313" key="1">
    <source>
        <dbReference type="EMBL" id="ARF14973.1"/>
    </source>
</evidence>
<accession>A0ABN4YSE1</accession>
<dbReference type="RefSeq" id="WP_029052652.1">
    <property type="nucleotide sequence ID" value="NZ_CP015108.1"/>
</dbReference>
<proteinExistence type="predicted"/>
<protein>
    <recommendedName>
        <fullName evidence="3">YolD-like protein</fullName>
    </recommendedName>
</protein>